<name>A0A3C1KU55_9GAMM</name>
<reference evidence="4 5" key="1">
    <citation type="journal article" date="2018" name="Nat. Biotechnol.">
        <title>A standardized bacterial taxonomy based on genome phylogeny substantially revises the tree of life.</title>
        <authorList>
            <person name="Parks D.H."/>
            <person name="Chuvochina M."/>
            <person name="Waite D.W."/>
            <person name="Rinke C."/>
            <person name="Skarshewski A."/>
            <person name="Chaumeil P.A."/>
            <person name="Hugenholtz P."/>
        </authorList>
    </citation>
    <scope>NUCLEOTIDE SEQUENCE [LARGE SCALE GENOMIC DNA]</scope>
    <source>
        <strain evidence="4">UBA9158</strain>
    </source>
</reference>
<keyword evidence="1" id="KW-0547">Nucleotide-binding</keyword>
<dbReference type="GO" id="GO:0005524">
    <property type="term" value="F:ATP binding"/>
    <property type="evidence" value="ECO:0007669"/>
    <property type="project" value="UniProtKB-KW"/>
</dbReference>
<evidence type="ECO:0000256" key="3">
    <source>
        <dbReference type="SAM" id="MobiDB-lite"/>
    </source>
</evidence>
<dbReference type="Pfam" id="PF00012">
    <property type="entry name" value="HSP70"/>
    <property type="match status" value="1"/>
</dbReference>
<dbReference type="InterPro" id="IPR029048">
    <property type="entry name" value="HSP70_C_sf"/>
</dbReference>
<protein>
    <submittedName>
        <fullName evidence="4">Molecular chaperone DnaK</fullName>
    </submittedName>
</protein>
<dbReference type="Proteomes" id="UP000259273">
    <property type="component" value="Unassembled WGS sequence"/>
</dbReference>
<evidence type="ECO:0000313" key="4">
    <source>
        <dbReference type="EMBL" id="HAN29726.1"/>
    </source>
</evidence>
<feature type="region of interest" description="Disordered" evidence="3">
    <location>
        <begin position="66"/>
        <end position="85"/>
    </location>
</feature>
<evidence type="ECO:0000313" key="5">
    <source>
        <dbReference type="Proteomes" id="UP000259273"/>
    </source>
</evidence>
<evidence type="ECO:0000256" key="1">
    <source>
        <dbReference type="ARBA" id="ARBA00022741"/>
    </source>
</evidence>
<proteinExistence type="predicted"/>
<dbReference type="FunFam" id="1.20.1270.10:FF:000001">
    <property type="entry name" value="Molecular chaperone DnaK"/>
    <property type="match status" value="1"/>
</dbReference>
<dbReference type="AlphaFoldDB" id="A0A3C1KU55"/>
<dbReference type="InterPro" id="IPR029047">
    <property type="entry name" value="HSP70_peptide-bd_sf"/>
</dbReference>
<comment type="caution">
    <text evidence="4">The sequence shown here is derived from an EMBL/GenBank/DDBJ whole genome shotgun (WGS) entry which is preliminary data.</text>
</comment>
<keyword evidence="2" id="KW-0067">ATP-binding</keyword>
<dbReference type="Gene3D" id="2.60.34.10">
    <property type="entry name" value="Substrate Binding Domain Of DNAk, Chain A, domain 1"/>
    <property type="match status" value="1"/>
</dbReference>
<evidence type="ECO:0000256" key="2">
    <source>
        <dbReference type="ARBA" id="ARBA00022840"/>
    </source>
</evidence>
<dbReference type="GO" id="GO:0140662">
    <property type="term" value="F:ATP-dependent protein folding chaperone"/>
    <property type="evidence" value="ECO:0007669"/>
    <property type="project" value="InterPro"/>
</dbReference>
<gene>
    <name evidence="4" type="primary">dnaK</name>
    <name evidence="4" type="ORF">DCP75_18780</name>
</gene>
<accession>A0A3C1KU55</accession>
<feature type="non-terminal residue" evidence="4">
    <location>
        <position position="85"/>
    </location>
</feature>
<dbReference type="InterPro" id="IPR013126">
    <property type="entry name" value="Hsp_70_fam"/>
</dbReference>
<dbReference type="Gene3D" id="1.20.1270.10">
    <property type="match status" value="1"/>
</dbReference>
<dbReference type="EMBL" id="DMND01000252">
    <property type="protein sequence ID" value="HAN29726.1"/>
    <property type="molecule type" value="Genomic_DNA"/>
</dbReference>
<feature type="non-terminal residue" evidence="4">
    <location>
        <position position="1"/>
    </location>
</feature>
<dbReference type="SUPFAM" id="SSF100934">
    <property type="entry name" value="Heat shock protein 70kD (HSP70), C-terminal subdomain"/>
    <property type="match status" value="1"/>
</dbReference>
<sequence>KDKATGKEQSIRITASGGLSEEDIEKMVADAEANADADARFEELIAARNSCDGLVHAARKTLEEAGDNATADEKAAIESAISEAE</sequence>
<organism evidence="4 5">
    <name type="scientific">Haliea salexigens</name>
    <dbReference type="NCBI Taxonomy" id="287487"/>
    <lineage>
        <taxon>Bacteria</taxon>
        <taxon>Pseudomonadati</taxon>
        <taxon>Pseudomonadota</taxon>
        <taxon>Gammaproteobacteria</taxon>
        <taxon>Cellvibrionales</taxon>
        <taxon>Halieaceae</taxon>
        <taxon>Haliea</taxon>
    </lineage>
</organism>